<comment type="caution">
    <text evidence="1">The sequence shown here is derived from an EMBL/GenBank/DDBJ whole genome shotgun (WGS) entry which is preliminary data.</text>
</comment>
<evidence type="ECO:0000313" key="2">
    <source>
        <dbReference type="Proteomes" id="UP001143856"/>
    </source>
</evidence>
<organism evidence="1 2">
    <name type="scientific">Xylaria curta</name>
    <dbReference type="NCBI Taxonomy" id="42375"/>
    <lineage>
        <taxon>Eukaryota</taxon>
        <taxon>Fungi</taxon>
        <taxon>Dikarya</taxon>
        <taxon>Ascomycota</taxon>
        <taxon>Pezizomycotina</taxon>
        <taxon>Sordariomycetes</taxon>
        <taxon>Xylariomycetidae</taxon>
        <taxon>Xylariales</taxon>
        <taxon>Xylariaceae</taxon>
        <taxon>Xylaria</taxon>
    </lineage>
</organism>
<protein>
    <submittedName>
        <fullName evidence="1">Uncharacterized protein</fullName>
    </submittedName>
</protein>
<sequence length="714" mass="80575">MVKVYSISGINNTIIDLSGQVAIALPHTRTGEYLDEDENEKASLVVVRVVVAGGRRPGFREIGLMVDRAYKYVVGTYLLPRVLVYGQPSLPQKTIRKKLLRFMPWYPGLGKGHGDWISGAIYGLLLLGRRGPSESESEPVSSPKTPALDTQFDIFKSSLQLPKATGQIRFQAGEVVTLYGFIGKRRDKGSNLSFCDIDIHLTSFAPHTPSSPSTPSTLQIVSNWEEEGSQQHTAHLSLKSIPAYSPVLVRGTLENIKDTTEANDEPSSEASVRKLEKKYEVRLEFVQCLNTFPKDIIVSKDAVWPPKSRHLQIRFDPLLYERLKFRSDIAGLFGQKLREAGFTEVETPVLFKSTPEGAREFLVPTRQKGFAYALPQSPQQYKQLLMASGVKRYFQLAKCFRDEDHRADRQPEFTQLDIEMAFATMGRVIKLVSSLIRDLDKYLQKYYAPVDINGVWHPRSINRVAPDGPRYNLAENTIQNIRYDMAMNQYGTDKPDLRLRSHISNITKISEWLSEDFKRMITSLKDPTVEACKFRFTGSSEESAEFIRDLFDTLPNTPHKLSGDSTPGVFVFDSSKPLQGLSALGHEAAEMLVGLRNKSWPPLIDGDVVIVHARKRAPHRGGSTELGRLRKLIYDTAVEKGLLPKDRSFHFCWVTRFPLVHSERRRSGMPDCLRESVRDAHLLQHRGSAACVRSPWDLVKCVGWVRMAAMLAIE</sequence>
<dbReference type="Proteomes" id="UP001143856">
    <property type="component" value="Unassembled WGS sequence"/>
</dbReference>
<keyword evidence="2" id="KW-1185">Reference proteome</keyword>
<proteinExistence type="predicted"/>
<name>A0ACC1NBW3_9PEZI</name>
<gene>
    <name evidence="1" type="ORF">NUW58_g8205</name>
</gene>
<dbReference type="EMBL" id="JAPDGR010002397">
    <property type="protein sequence ID" value="KAJ2975986.1"/>
    <property type="molecule type" value="Genomic_DNA"/>
</dbReference>
<evidence type="ECO:0000313" key="1">
    <source>
        <dbReference type="EMBL" id="KAJ2975986.1"/>
    </source>
</evidence>
<reference evidence="1" key="1">
    <citation type="submission" date="2022-10" db="EMBL/GenBank/DDBJ databases">
        <title>Genome Sequence of Xylaria curta.</title>
        <authorList>
            <person name="Buettner E."/>
        </authorList>
    </citation>
    <scope>NUCLEOTIDE SEQUENCE</scope>
    <source>
        <strain evidence="1">Babe10</strain>
    </source>
</reference>
<accession>A0ACC1NBW3</accession>